<evidence type="ECO:0000313" key="9">
    <source>
        <dbReference type="EMBL" id="GMG85283.1"/>
    </source>
</evidence>
<dbReference type="Gene3D" id="1.10.10.10">
    <property type="entry name" value="Winged helix-like DNA-binding domain superfamily/Winged helix DNA-binding domain"/>
    <property type="match status" value="1"/>
</dbReference>
<evidence type="ECO:0000256" key="7">
    <source>
        <dbReference type="SAM" id="MobiDB-lite"/>
    </source>
</evidence>
<dbReference type="SUPFAM" id="SSF46785">
    <property type="entry name" value="Winged helix' DNA-binding domain"/>
    <property type="match status" value="1"/>
</dbReference>
<dbReference type="InterPro" id="IPR011711">
    <property type="entry name" value="GntR_C"/>
</dbReference>
<dbReference type="SMART" id="SM00345">
    <property type="entry name" value="HTH_GNTR"/>
    <property type="match status" value="1"/>
</dbReference>
<feature type="compositionally biased region" description="Basic residues" evidence="7">
    <location>
        <begin position="251"/>
        <end position="260"/>
    </location>
</feature>
<dbReference type="SMART" id="SM00895">
    <property type="entry name" value="FCD"/>
    <property type="match status" value="1"/>
</dbReference>
<evidence type="ECO:0000313" key="10">
    <source>
        <dbReference type="Proteomes" id="UP001239909"/>
    </source>
</evidence>
<evidence type="ECO:0000256" key="5">
    <source>
        <dbReference type="ARBA" id="ARBA00037357"/>
    </source>
</evidence>
<dbReference type="PRINTS" id="PR00035">
    <property type="entry name" value="HTHGNTR"/>
</dbReference>
<keyword evidence="2" id="KW-0805">Transcription regulation</keyword>
<evidence type="ECO:0000256" key="1">
    <source>
        <dbReference type="ARBA" id="ARBA00022491"/>
    </source>
</evidence>
<dbReference type="InterPro" id="IPR036390">
    <property type="entry name" value="WH_DNA-bd_sf"/>
</dbReference>
<evidence type="ECO:0000256" key="3">
    <source>
        <dbReference type="ARBA" id="ARBA00023125"/>
    </source>
</evidence>
<feature type="region of interest" description="Disordered" evidence="7">
    <location>
        <begin position="247"/>
        <end position="273"/>
    </location>
</feature>
<dbReference type="Gene3D" id="1.20.120.530">
    <property type="entry name" value="GntR ligand-binding domain-like"/>
    <property type="match status" value="1"/>
</dbReference>
<reference evidence="9 10" key="1">
    <citation type="submission" date="2023-04" db="EMBL/GenBank/DDBJ databases">
        <title>Marinoamorphus aggregata gen. nov., sp. Nov., isolate from tissue of brittle star Ophioplocus japonicus.</title>
        <authorList>
            <person name="Kawano K."/>
            <person name="Sawayama S."/>
            <person name="Nakagawa S."/>
        </authorList>
    </citation>
    <scope>NUCLEOTIDE SEQUENCE [LARGE SCALE GENOMIC DNA]</scope>
    <source>
        <strain evidence="9 10">NKW23</strain>
    </source>
</reference>
<dbReference type="InterPro" id="IPR008920">
    <property type="entry name" value="TF_FadR/GntR_C"/>
</dbReference>
<accession>A0ABQ6LT59</accession>
<evidence type="ECO:0000259" key="8">
    <source>
        <dbReference type="PROSITE" id="PS50949"/>
    </source>
</evidence>
<dbReference type="InterPro" id="IPR000524">
    <property type="entry name" value="Tscrpt_reg_HTH_GntR"/>
</dbReference>
<feature type="domain" description="HTH gntR-type" evidence="8">
    <location>
        <begin position="17"/>
        <end position="85"/>
    </location>
</feature>
<sequence>MNSVEIANAVFEQVEMDRVADAVVEQIEQLIICGVLRPGQKLPPERELAEALGVSRPKLREAFQTLTARGLVEIRRSEGAFVQPLTGAALSPALIELFARNRSAFLDFLEFRREQESFAAHLAAQRATDADREILADLLAQMEAAQAAGERERESALDSAFHMAVIEAAHNTLIVHVMRAIYALMTRSTFYDRGFLYRAPGAKEALLAQHRAIVAAIEAGDPEAAAAASDRHHDFVERAYRASEDEDRRRAVAVKRRSMSRRPEAAPLRRRRR</sequence>
<dbReference type="InterPro" id="IPR036388">
    <property type="entry name" value="WH-like_DNA-bd_sf"/>
</dbReference>
<comment type="function">
    <text evidence="5">Transcriptional repressor for the pyruvate dehydrogenase complex genes aceEF and lpd.</text>
</comment>
<keyword evidence="10" id="KW-1185">Reference proteome</keyword>
<comment type="caution">
    <text evidence="9">The sequence shown here is derived from an EMBL/GenBank/DDBJ whole genome shotgun (WGS) entry which is preliminary data.</text>
</comment>
<dbReference type="PANTHER" id="PTHR43537">
    <property type="entry name" value="TRANSCRIPTIONAL REGULATOR, GNTR FAMILY"/>
    <property type="match status" value="1"/>
</dbReference>
<protein>
    <recommendedName>
        <fullName evidence="6">Pyruvate dehydrogenase complex repressor</fullName>
    </recommendedName>
</protein>
<keyword evidence="1" id="KW-0678">Repressor</keyword>
<keyword evidence="3" id="KW-0238">DNA-binding</keyword>
<proteinExistence type="predicted"/>
<dbReference type="RefSeq" id="WP_285674572.1">
    <property type="nucleotide sequence ID" value="NZ_BSYI01000057.1"/>
</dbReference>
<dbReference type="PANTHER" id="PTHR43537:SF34">
    <property type="entry name" value="PYRUVATE DEHYDROGENASE COMPLEX REPRESSOR"/>
    <property type="match status" value="1"/>
</dbReference>
<dbReference type="Pfam" id="PF07729">
    <property type="entry name" value="FCD"/>
    <property type="match status" value="1"/>
</dbReference>
<evidence type="ECO:0000256" key="6">
    <source>
        <dbReference type="ARBA" id="ARBA00039592"/>
    </source>
</evidence>
<gene>
    <name evidence="9" type="ORF">LNKW23_45010</name>
</gene>
<name>A0ABQ6LT59_9RHOB</name>
<dbReference type="SUPFAM" id="SSF48008">
    <property type="entry name" value="GntR ligand-binding domain-like"/>
    <property type="match status" value="1"/>
</dbReference>
<evidence type="ECO:0000256" key="2">
    <source>
        <dbReference type="ARBA" id="ARBA00023015"/>
    </source>
</evidence>
<dbReference type="Pfam" id="PF00392">
    <property type="entry name" value="GntR"/>
    <property type="match status" value="1"/>
</dbReference>
<keyword evidence="4" id="KW-0804">Transcription</keyword>
<organism evidence="9 10">
    <name type="scientific">Paralimibaculum aggregatum</name>
    <dbReference type="NCBI Taxonomy" id="3036245"/>
    <lineage>
        <taxon>Bacteria</taxon>
        <taxon>Pseudomonadati</taxon>
        <taxon>Pseudomonadota</taxon>
        <taxon>Alphaproteobacteria</taxon>
        <taxon>Rhodobacterales</taxon>
        <taxon>Paracoccaceae</taxon>
        <taxon>Paralimibaculum</taxon>
    </lineage>
</organism>
<dbReference type="Proteomes" id="UP001239909">
    <property type="component" value="Unassembled WGS sequence"/>
</dbReference>
<evidence type="ECO:0000256" key="4">
    <source>
        <dbReference type="ARBA" id="ARBA00023163"/>
    </source>
</evidence>
<dbReference type="CDD" id="cd07377">
    <property type="entry name" value="WHTH_GntR"/>
    <property type="match status" value="1"/>
</dbReference>
<dbReference type="PROSITE" id="PS50949">
    <property type="entry name" value="HTH_GNTR"/>
    <property type="match status" value="1"/>
</dbReference>
<dbReference type="EMBL" id="BSYI01000057">
    <property type="protein sequence ID" value="GMG85283.1"/>
    <property type="molecule type" value="Genomic_DNA"/>
</dbReference>